<evidence type="ECO:0000313" key="2">
    <source>
        <dbReference type="Proteomes" id="UP001174037"/>
    </source>
</evidence>
<dbReference type="EMBL" id="JARGCK010000051">
    <property type="protein sequence ID" value="MDK9867273.1"/>
    <property type="molecule type" value="Genomic_DNA"/>
</dbReference>
<comment type="caution">
    <text evidence="1">The sequence shown here is derived from an EMBL/GenBank/DDBJ whole genome shotgun (WGS) entry which is preliminary data.</text>
</comment>
<organism evidence="1 2">
    <name type="scientific">Staphylococcus equorum</name>
    <dbReference type="NCBI Taxonomy" id="246432"/>
    <lineage>
        <taxon>Bacteria</taxon>
        <taxon>Bacillati</taxon>
        <taxon>Bacillota</taxon>
        <taxon>Bacilli</taxon>
        <taxon>Bacillales</taxon>
        <taxon>Staphylococcaceae</taxon>
        <taxon>Staphylococcus</taxon>
    </lineage>
</organism>
<accession>A0AAW7AMF5</accession>
<dbReference type="Proteomes" id="UP001174037">
    <property type="component" value="Unassembled WGS sequence"/>
</dbReference>
<sequence length="177" mass="21326">MKLIKSQSIFYYYGTKLTEYELLTQYNPMFINSKIRAIQEQINAMYHLNTSHTVCDEIAGVITVSYPVEKLVIWITDQKDELKRFKINSTKKLNLLRKLISNYSPKERKEVMRYFKSNGSNKPYKTIDKLQEDLYKVQHHKHVERNKQREKENEVIYQNFVVKMKERLNKEREVLVV</sequence>
<dbReference type="AlphaFoldDB" id="A0AAW7AMF5"/>
<protein>
    <submittedName>
        <fullName evidence="1">Pathogenicity island protein</fullName>
    </submittedName>
</protein>
<reference evidence="1" key="2">
    <citation type="submission" date="2023-03" db="EMBL/GenBank/DDBJ databases">
        <authorList>
            <person name="Vazquez L."/>
            <person name="Rodriguez J."/>
            <person name="Mayo B."/>
            <person name="Florez A.B."/>
        </authorList>
    </citation>
    <scope>NUCLEOTIDE SEQUENCE</scope>
    <source>
        <strain evidence="1">5A3I</strain>
    </source>
</reference>
<reference evidence="1" key="1">
    <citation type="journal article" date="2023" name="Int. J. Mol. Sci.">
        <title>Antibiotic Resistance/Susceptibility Profiles of Staphylococcus equorum Strains from Cheese, and Genome Analysis for Antibiotic Resistance Genes.</title>
        <authorList>
            <person name="Vazquez L."/>
            <person name="Srednik M.E."/>
            <person name="Rodriguez J."/>
            <person name="Florez A.B."/>
            <person name="Mayo B."/>
        </authorList>
    </citation>
    <scope>NUCLEOTIDE SEQUENCE</scope>
    <source>
        <strain evidence="1">5A3I</strain>
    </source>
</reference>
<name>A0AAW7AMF5_9STAP</name>
<evidence type="ECO:0000313" key="1">
    <source>
        <dbReference type="EMBL" id="MDK9867273.1"/>
    </source>
</evidence>
<proteinExistence type="predicted"/>
<gene>
    <name evidence="1" type="ORF">P1A27_15230</name>
</gene>